<dbReference type="AlphaFoldDB" id="A0A4Y2TY18"/>
<proteinExistence type="predicted"/>
<name>A0A4Y2TY18_ARAVE</name>
<reference evidence="1 2" key="1">
    <citation type="journal article" date="2019" name="Sci. Rep.">
        <title>Orb-weaving spider Araneus ventricosus genome elucidates the spidroin gene catalogue.</title>
        <authorList>
            <person name="Kono N."/>
            <person name="Nakamura H."/>
            <person name="Ohtoshi R."/>
            <person name="Moran D.A.P."/>
            <person name="Shinohara A."/>
            <person name="Yoshida Y."/>
            <person name="Fujiwara M."/>
            <person name="Mori M."/>
            <person name="Tomita M."/>
            <person name="Arakawa K."/>
        </authorList>
    </citation>
    <scope>NUCLEOTIDE SEQUENCE [LARGE SCALE GENOMIC DNA]</scope>
</reference>
<gene>
    <name evidence="1" type="ORF">AVEN_141412_1</name>
</gene>
<evidence type="ECO:0000313" key="1">
    <source>
        <dbReference type="EMBL" id="GBO04951.1"/>
    </source>
</evidence>
<comment type="caution">
    <text evidence="1">The sequence shown here is derived from an EMBL/GenBank/DDBJ whole genome shotgun (WGS) entry which is preliminary data.</text>
</comment>
<dbReference type="Proteomes" id="UP000499080">
    <property type="component" value="Unassembled WGS sequence"/>
</dbReference>
<evidence type="ECO:0000313" key="2">
    <source>
        <dbReference type="Proteomes" id="UP000499080"/>
    </source>
</evidence>
<protein>
    <submittedName>
        <fullName evidence="1">Uncharacterized protein</fullName>
    </submittedName>
</protein>
<organism evidence="1 2">
    <name type="scientific">Araneus ventricosus</name>
    <name type="common">Orbweaver spider</name>
    <name type="synonym">Epeira ventricosa</name>
    <dbReference type="NCBI Taxonomy" id="182803"/>
    <lineage>
        <taxon>Eukaryota</taxon>
        <taxon>Metazoa</taxon>
        <taxon>Ecdysozoa</taxon>
        <taxon>Arthropoda</taxon>
        <taxon>Chelicerata</taxon>
        <taxon>Arachnida</taxon>
        <taxon>Araneae</taxon>
        <taxon>Araneomorphae</taxon>
        <taxon>Entelegynae</taxon>
        <taxon>Araneoidea</taxon>
        <taxon>Araneidae</taxon>
        <taxon>Araneus</taxon>
    </lineage>
</organism>
<dbReference type="EMBL" id="BGPR01031734">
    <property type="protein sequence ID" value="GBO04951.1"/>
    <property type="molecule type" value="Genomic_DNA"/>
</dbReference>
<sequence length="87" mass="9054">MLHAAFENIKGLPHFGVRCVGGFSSHIRPRRTFIAYSCSQTAGQISKSVSLAAIGMSSSVDIHSSYSSFGIPSGGSMAITDGHVPAL</sequence>
<accession>A0A4Y2TY18</accession>
<keyword evidence="2" id="KW-1185">Reference proteome</keyword>